<dbReference type="GO" id="GO:0019825">
    <property type="term" value="F:oxygen binding"/>
    <property type="evidence" value="ECO:0007669"/>
    <property type="project" value="InterPro"/>
</dbReference>
<dbReference type="InterPro" id="IPR000971">
    <property type="entry name" value="Globin"/>
</dbReference>
<dbReference type="SUPFAM" id="SSF46458">
    <property type="entry name" value="Globin-like"/>
    <property type="match status" value="1"/>
</dbReference>
<sequence>MTPEQVTLVKDSWKQVVPISEQAAELFYGRLFELDPGLQPLFKGDMKQQGKKLMTMINTAVVSLDRLDDIVPAVQDLGRRHVGYGVEDSHYDTVGAALLWTLGQGLGEGFTDAVKEAWTLTYTTLASVMIDASKE</sequence>
<evidence type="ECO:0000256" key="4">
    <source>
        <dbReference type="ARBA" id="ARBA00023004"/>
    </source>
</evidence>
<dbReference type="PANTHER" id="PTHR43396">
    <property type="entry name" value="FLAVOHEMOPROTEIN"/>
    <property type="match status" value="1"/>
</dbReference>
<dbReference type="PROSITE" id="PS01033">
    <property type="entry name" value="GLOBIN"/>
    <property type="match status" value="1"/>
</dbReference>
<accession>A0A5C9A501</accession>
<dbReference type="EMBL" id="VRZA01000001">
    <property type="protein sequence ID" value="TXS95955.1"/>
    <property type="molecule type" value="Genomic_DNA"/>
</dbReference>
<dbReference type="RefSeq" id="WP_148066225.1">
    <property type="nucleotide sequence ID" value="NZ_VRZA01000001.1"/>
</dbReference>
<dbReference type="GO" id="GO:0046210">
    <property type="term" value="P:nitric oxide catabolic process"/>
    <property type="evidence" value="ECO:0007669"/>
    <property type="project" value="TreeGrafter"/>
</dbReference>
<dbReference type="InterPro" id="IPR012292">
    <property type="entry name" value="Globin/Proto"/>
</dbReference>
<evidence type="ECO:0000256" key="2">
    <source>
        <dbReference type="ARBA" id="ARBA00022621"/>
    </source>
</evidence>
<organism evidence="7 8">
    <name type="scientific">Parahaliea maris</name>
    <dbReference type="NCBI Taxonomy" id="2716870"/>
    <lineage>
        <taxon>Bacteria</taxon>
        <taxon>Pseudomonadati</taxon>
        <taxon>Pseudomonadota</taxon>
        <taxon>Gammaproteobacteria</taxon>
        <taxon>Cellvibrionales</taxon>
        <taxon>Halieaceae</taxon>
        <taxon>Parahaliea</taxon>
    </lineage>
</organism>
<keyword evidence="1 5" id="KW-0349">Heme</keyword>
<dbReference type="GO" id="GO:0071949">
    <property type="term" value="F:FAD binding"/>
    <property type="evidence" value="ECO:0007669"/>
    <property type="project" value="TreeGrafter"/>
</dbReference>
<evidence type="ECO:0000256" key="5">
    <source>
        <dbReference type="RuleBase" id="RU000356"/>
    </source>
</evidence>
<dbReference type="GO" id="GO:0071500">
    <property type="term" value="P:cellular response to nitrosative stress"/>
    <property type="evidence" value="ECO:0007669"/>
    <property type="project" value="TreeGrafter"/>
</dbReference>
<evidence type="ECO:0000256" key="1">
    <source>
        <dbReference type="ARBA" id="ARBA00022617"/>
    </source>
</evidence>
<keyword evidence="7" id="KW-0675">Receptor</keyword>
<dbReference type="Proteomes" id="UP000321039">
    <property type="component" value="Unassembled WGS sequence"/>
</dbReference>
<dbReference type="PANTHER" id="PTHR43396:SF3">
    <property type="entry name" value="FLAVOHEMOPROTEIN"/>
    <property type="match status" value="1"/>
</dbReference>
<dbReference type="GO" id="GO:0005344">
    <property type="term" value="F:oxygen carrier activity"/>
    <property type="evidence" value="ECO:0007669"/>
    <property type="project" value="UniProtKB-KW"/>
</dbReference>
<dbReference type="Pfam" id="PF00042">
    <property type="entry name" value="Globin"/>
    <property type="match status" value="1"/>
</dbReference>
<proteinExistence type="inferred from homology"/>
<dbReference type="InterPro" id="IPR009050">
    <property type="entry name" value="Globin-like_sf"/>
</dbReference>
<reference evidence="7 8" key="1">
    <citation type="submission" date="2019-08" db="EMBL/GenBank/DDBJ databases">
        <title>Parahaliea maris sp. nov., isolated from the surface seawater.</title>
        <authorList>
            <person name="Liu Y."/>
        </authorList>
    </citation>
    <scope>NUCLEOTIDE SEQUENCE [LARGE SCALE GENOMIC DNA]</scope>
    <source>
        <strain evidence="7 8">HSLHS9</strain>
    </source>
</reference>
<keyword evidence="4" id="KW-0408">Iron</keyword>
<gene>
    <name evidence="7" type="ORF">FV139_00120</name>
</gene>
<keyword evidence="3" id="KW-0479">Metal-binding</keyword>
<dbReference type="AlphaFoldDB" id="A0A5C9A501"/>
<dbReference type="Gene3D" id="1.10.490.10">
    <property type="entry name" value="Globins"/>
    <property type="match status" value="1"/>
</dbReference>
<evidence type="ECO:0000313" key="8">
    <source>
        <dbReference type="Proteomes" id="UP000321039"/>
    </source>
</evidence>
<dbReference type="GO" id="GO:0046872">
    <property type="term" value="F:metal ion binding"/>
    <property type="evidence" value="ECO:0007669"/>
    <property type="project" value="UniProtKB-KW"/>
</dbReference>
<dbReference type="GO" id="GO:0020037">
    <property type="term" value="F:heme binding"/>
    <property type="evidence" value="ECO:0007669"/>
    <property type="project" value="InterPro"/>
</dbReference>
<keyword evidence="5" id="KW-0813">Transport</keyword>
<evidence type="ECO:0000259" key="6">
    <source>
        <dbReference type="PROSITE" id="PS01033"/>
    </source>
</evidence>
<dbReference type="CDD" id="cd12131">
    <property type="entry name" value="HGbI-like"/>
    <property type="match status" value="1"/>
</dbReference>
<keyword evidence="2 5" id="KW-0561">Oxygen transport</keyword>
<keyword evidence="8" id="KW-1185">Reference proteome</keyword>
<dbReference type="GO" id="GO:0008941">
    <property type="term" value="F:nitric oxide dioxygenase NAD(P)H activity"/>
    <property type="evidence" value="ECO:0007669"/>
    <property type="project" value="TreeGrafter"/>
</dbReference>
<evidence type="ECO:0000313" key="7">
    <source>
        <dbReference type="EMBL" id="TXS95955.1"/>
    </source>
</evidence>
<name>A0A5C9A501_9GAMM</name>
<dbReference type="PRINTS" id="PR01907">
    <property type="entry name" value="WORMGLOBIN"/>
</dbReference>
<feature type="domain" description="Globin" evidence="6">
    <location>
        <begin position="1"/>
        <end position="134"/>
    </location>
</feature>
<comment type="caution">
    <text evidence="7">The sequence shown here is derived from an EMBL/GenBank/DDBJ whole genome shotgun (WGS) entry which is preliminary data.</text>
</comment>
<comment type="similarity">
    <text evidence="5">Belongs to the globin family.</text>
</comment>
<evidence type="ECO:0000256" key="3">
    <source>
        <dbReference type="ARBA" id="ARBA00022723"/>
    </source>
</evidence>
<protein>
    <submittedName>
        <fullName evidence="7">Hemin receptor</fullName>
    </submittedName>
</protein>